<protein>
    <recommendedName>
        <fullName evidence="10">MotA/TolQ/ExbB proton channel domain-containing protein</fullName>
    </recommendedName>
</protein>
<organism evidence="11 12">
    <name type="scientific">Candidatus Aquitaenariimonas noxiae</name>
    <dbReference type="NCBI Taxonomy" id="1974741"/>
    <lineage>
        <taxon>Bacteria</taxon>
        <taxon>Pseudomonadati</taxon>
        <taxon>Candidatus Omnitrophota</taxon>
        <taxon>Candidatus Aquitaenariimonas</taxon>
    </lineage>
</organism>
<dbReference type="GO" id="GO:0005886">
    <property type="term" value="C:plasma membrane"/>
    <property type="evidence" value="ECO:0007669"/>
    <property type="project" value="UniProtKB-SubCell"/>
</dbReference>
<accession>A0A2J0L160</accession>
<evidence type="ECO:0000256" key="5">
    <source>
        <dbReference type="ARBA" id="ARBA00022927"/>
    </source>
</evidence>
<comment type="caution">
    <text evidence="11">The sequence shown here is derived from an EMBL/GenBank/DDBJ whole genome shotgun (WGS) entry which is preliminary data.</text>
</comment>
<evidence type="ECO:0000256" key="9">
    <source>
        <dbReference type="SAM" id="Phobius"/>
    </source>
</evidence>
<dbReference type="Pfam" id="PF01618">
    <property type="entry name" value="MotA_ExbB"/>
    <property type="match status" value="1"/>
</dbReference>
<dbReference type="InterPro" id="IPR002898">
    <property type="entry name" value="MotA_ExbB_proton_chnl"/>
</dbReference>
<reference evidence="11 12" key="1">
    <citation type="submission" date="2017-09" db="EMBL/GenBank/DDBJ databases">
        <title>Depth-based differentiation of microbial function through sediment-hosted aquifers and enrichment of novel symbionts in the deep terrestrial subsurface.</title>
        <authorList>
            <person name="Probst A.J."/>
            <person name="Ladd B."/>
            <person name="Jarett J.K."/>
            <person name="Geller-Mcgrath D.E."/>
            <person name="Sieber C.M."/>
            <person name="Emerson J.B."/>
            <person name="Anantharaman K."/>
            <person name="Thomas B.C."/>
            <person name="Malmstrom R."/>
            <person name="Stieglmeier M."/>
            <person name="Klingl A."/>
            <person name="Woyke T."/>
            <person name="Ryan C.M."/>
            <person name="Banfield J.F."/>
        </authorList>
    </citation>
    <scope>NUCLEOTIDE SEQUENCE [LARGE SCALE GENOMIC DNA]</scope>
    <source>
        <strain evidence="11">CG07_land_8_20_14_0_80_42_15</strain>
    </source>
</reference>
<keyword evidence="6 9" id="KW-1133">Transmembrane helix</keyword>
<evidence type="ECO:0000259" key="10">
    <source>
        <dbReference type="Pfam" id="PF01618"/>
    </source>
</evidence>
<dbReference type="PANTHER" id="PTHR30625:SF15">
    <property type="entry name" value="BIOPOLYMER TRANSPORT PROTEIN EXBB"/>
    <property type="match status" value="1"/>
</dbReference>
<dbReference type="AlphaFoldDB" id="A0A2J0L160"/>
<keyword evidence="4 9" id="KW-0812">Transmembrane</keyword>
<evidence type="ECO:0000256" key="2">
    <source>
        <dbReference type="ARBA" id="ARBA00022448"/>
    </source>
</evidence>
<evidence type="ECO:0000256" key="1">
    <source>
        <dbReference type="ARBA" id="ARBA00004651"/>
    </source>
</evidence>
<comment type="subcellular location">
    <subcellularLocation>
        <location evidence="1">Cell membrane</location>
        <topology evidence="1">Multi-pass membrane protein</topology>
    </subcellularLocation>
    <subcellularLocation>
        <location evidence="8">Membrane</location>
        <topology evidence="8">Multi-pass membrane protein</topology>
    </subcellularLocation>
</comment>
<keyword evidence="5 8" id="KW-0653">Protein transport</keyword>
<evidence type="ECO:0000256" key="4">
    <source>
        <dbReference type="ARBA" id="ARBA00022692"/>
    </source>
</evidence>
<evidence type="ECO:0000313" key="12">
    <source>
        <dbReference type="Proteomes" id="UP000230052"/>
    </source>
</evidence>
<feature type="transmembrane region" description="Helical" evidence="9">
    <location>
        <begin position="151"/>
        <end position="172"/>
    </location>
</feature>
<feature type="transmembrane region" description="Helical" evidence="9">
    <location>
        <begin position="107"/>
        <end position="131"/>
    </location>
</feature>
<evidence type="ECO:0000256" key="8">
    <source>
        <dbReference type="RuleBase" id="RU004057"/>
    </source>
</evidence>
<dbReference type="PANTHER" id="PTHR30625">
    <property type="entry name" value="PROTEIN TOLQ"/>
    <property type="match status" value="1"/>
</dbReference>
<comment type="similarity">
    <text evidence="8">Belongs to the exbB/tolQ family.</text>
</comment>
<evidence type="ECO:0000313" key="11">
    <source>
        <dbReference type="EMBL" id="PIU40986.1"/>
    </source>
</evidence>
<dbReference type="InterPro" id="IPR050790">
    <property type="entry name" value="ExbB/TolQ_transport"/>
</dbReference>
<feature type="transmembrane region" description="Helical" evidence="9">
    <location>
        <begin position="12"/>
        <end position="31"/>
    </location>
</feature>
<dbReference type="EMBL" id="PEWV01000074">
    <property type="protein sequence ID" value="PIU40986.1"/>
    <property type="molecule type" value="Genomic_DNA"/>
</dbReference>
<dbReference type="Proteomes" id="UP000230052">
    <property type="component" value="Unassembled WGS sequence"/>
</dbReference>
<gene>
    <name evidence="11" type="ORF">COS99_07935</name>
</gene>
<sequence length="205" mass="22981">MFSFILKGGPVMFPIILGSIVGLAIVLERFWAYRHMNLNAFEFVEEVFKAIKKNRINHALELCDHNIQNPLAVVFKIGIERRALPLDRLEKILEQAGNNQIQKLEKYLGTLVSIISIEPLLGFLGTITGLIRAFMSWEHTGANVTVSALAAGIYEAMITTAAGLIIAIPFYLCYNYFISRIKAASNDLTNHCIQLLEVIAETREE</sequence>
<feature type="domain" description="MotA/TolQ/ExbB proton channel" evidence="10">
    <location>
        <begin position="68"/>
        <end position="187"/>
    </location>
</feature>
<keyword evidence="2 8" id="KW-0813">Transport</keyword>
<evidence type="ECO:0000256" key="3">
    <source>
        <dbReference type="ARBA" id="ARBA00022475"/>
    </source>
</evidence>
<keyword evidence="3" id="KW-1003">Cell membrane</keyword>
<evidence type="ECO:0000256" key="7">
    <source>
        <dbReference type="ARBA" id="ARBA00023136"/>
    </source>
</evidence>
<evidence type="ECO:0000256" key="6">
    <source>
        <dbReference type="ARBA" id="ARBA00022989"/>
    </source>
</evidence>
<proteinExistence type="inferred from homology"/>
<name>A0A2J0L160_9BACT</name>
<keyword evidence="7 9" id="KW-0472">Membrane</keyword>
<dbReference type="GO" id="GO:0017038">
    <property type="term" value="P:protein import"/>
    <property type="evidence" value="ECO:0007669"/>
    <property type="project" value="TreeGrafter"/>
</dbReference>